<comment type="cofactor">
    <cofactor evidence="10">
        <name>Zn(2+)</name>
        <dbReference type="ChEBI" id="CHEBI:29105"/>
    </cofactor>
    <text evidence="10">Binds 1 zinc ion per subunit.</text>
</comment>
<evidence type="ECO:0000256" key="4">
    <source>
        <dbReference type="ARBA" id="ARBA00022723"/>
    </source>
</evidence>
<dbReference type="InterPro" id="IPR050083">
    <property type="entry name" value="HtpX_protease"/>
</dbReference>
<dbReference type="AlphaFoldDB" id="A0A7J3MX69"/>
<dbReference type="EMBL" id="DTAU01000148">
    <property type="protein sequence ID" value="HFQ79591.1"/>
    <property type="molecule type" value="Genomic_DNA"/>
</dbReference>
<keyword evidence="8 10" id="KW-0482">Metalloprotease</keyword>
<dbReference type="InterPro" id="IPR001915">
    <property type="entry name" value="Peptidase_M48"/>
</dbReference>
<comment type="caution">
    <text evidence="14">The sequence shown here is derived from an EMBL/GenBank/DDBJ whole genome shotgun (WGS) entry which is preliminary data.</text>
</comment>
<dbReference type="GO" id="GO:0046872">
    <property type="term" value="F:metal ion binding"/>
    <property type="evidence" value="ECO:0007669"/>
    <property type="project" value="UniProtKB-KW"/>
</dbReference>
<dbReference type="PANTHER" id="PTHR43221:SF2">
    <property type="entry name" value="PROTEASE HTPX HOMOLOG"/>
    <property type="match status" value="1"/>
</dbReference>
<keyword evidence="7 11" id="KW-1133">Transmembrane helix</keyword>
<gene>
    <name evidence="13" type="ORF">ENT99_07860</name>
    <name evidence="14" type="ORF">ENU64_01860</name>
</gene>
<sequence length="218" mass="25520">MKKLMNNIEKILLRVWWLYSYEVKNPVLSNISIEVASTLNVRPFEKIKISEKFPLINAAVVGLRCRTIVLTQTLLELMSAEELKAVFLHEYAHCKQKHQVKLLTVALLILILMMLPTSLIFLNIENELIAILLLVLMTCTAYIVMLSIIRYLTRRFEFEADLVAVEAFRDPAIYINMLKKLKIFDVEPSRKNLMNIFRSHPYVEERINRIIETFTKHV</sequence>
<evidence type="ECO:0000256" key="5">
    <source>
        <dbReference type="ARBA" id="ARBA00022801"/>
    </source>
</evidence>
<keyword evidence="5 10" id="KW-0378">Hydrolase</keyword>
<dbReference type="PANTHER" id="PTHR43221">
    <property type="entry name" value="PROTEASE HTPX"/>
    <property type="match status" value="1"/>
</dbReference>
<evidence type="ECO:0000313" key="13">
    <source>
        <dbReference type="EMBL" id="HFQ79591.1"/>
    </source>
</evidence>
<evidence type="ECO:0000256" key="2">
    <source>
        <dbReference type="ARBA" id="ARBA00022670"/>
    </source>
</evidence>
<dbReference type="GO" id="GO:0004222">
    <property type="term" value="F:metalloendopeptidase activity"/>
    <property type="evidence" value="ECO:0007669"/>
    <property type="project" value="InterPro"/>
</dbReference>
<evidence type="ECO:0000259" key="12">
    <source>
        <dbReference type="Pfam" id="PF01435"/>
    </source>
</evidence>
<dbReference type="Gene3D" id="3.30.2010.10">
    <property type="entry name" value="Metalloproteases ('zincins'), catalytic domain"/>
    <property type="match status" value="1"/>
</dbReference>
<evidence type="ECO:0000256" key="8">
    <source>
        <dbReference type="ARBA" id="ARBA00023049"/>
    </source>
</evidence>
<keyword evidence="4" id="KW-0479">Metal-binding</keyword>
<keyword evidence="6 10" id="KW-0862">Zinc</keyword>
<feature type="transmembrane region" description="Helical" evidence="11">
    <location>
        <begin position="128"/>
        <end position="149"/>
    </location>
</feature>
<accession>A0A7J3MX69</accession>
<proteinExistence type="inferred from homology"/>
<reference evidence="14" key="1">
    <citation type="journal article" date="2020" name="mSystems">
        <title>Genome- and Community-Level Interaction Insights into Carbon Utilization and Element Cycling Functions of Hydrothermarchaeota in Hydrothermal Sediment.</title>
        <authorList>
            <person name="Zhou Z."/>
            <person name="Liu Y."/>
            <person name="Xu W."/>
            <person name="Pan J."/>
            <person name="Luo Z.H."/>
            <person name="Li M."/>
        </authorList>
    </citation>
    <scope>NUCLEOTIDE SEQUENCE [LARGE SCALE GENOMIC DNA]</scope>
    <source>
        <strain evidence="13">SpSt-629</strain>
        <strain evidence="14">SpSt-688</strain>
    </source>
</reference>
<protein>
    <recommendedName>
        <fullName evidence="12">Peptidase M48 domain-containing protein</fullName>
    </recommendedName>
</protein>
<keyword evidence="9 11" id="KW-0472">Membrane</keyword>
<keyword evidence="2 10" id="KW-0645">Protease</keyword>
<feature type="domain" description="Peptidase M48" evidence="12">
    <location>
        <begin position="30"/>
        <end position="210"/>
    </location>
</feature>
<evidence type="ECO:0000256" key="6">
    <source>
        <dbReference type="ARBA" id="ARBA00022833"/>
    </source>
</evidence>
<dbReference type="GO" id="GO:0006508">
    <property type="term" value="P:proteolysis"/>
    <property type="evidence" value="ECO:0007669"/>
    <property type="project" value="UniProtKB-KW"/>
</dbReference>
<evidence type="ECO:0000256" key="9">
    <source>
        <dbReference type="ARBA" id="ARBA00023136"/>
    </source>
</evidence>
<evidence type="ECO:0000313" key="14">
    <source>
        <dbReference type="EMBL" id="HGT98162.1"/>
    </source>
</evidence>
<keyword evidence="3 11" id="KW-0812">Transmembrane</keyword>
<organism evidence="14">
    <name type="scientific">Ignisphaera aggregans</name>
    <dbReference type="NCBI Taxonomy" id="334771"/>
    <lineage>
        <taxon>Archaea</taxon>
        <taxon>Thermoproteota</taxon>
        <taxon>Thermoprotei</taxon>
        <taxon>Desulfurococcales</taxon>
        <taxon>Desulfurococcaceae</taxon>
        <taxon>Ignisphaera</taxon>
    </lineage>
</organism>
<dbReference type="EMBL" id="DTDH01000055">
    <property type="protein sequence ID" value="HGT98162.1"/>
    <property type="molecule type" value="Genomic_DNA"/>
</dbReference>
<dbReference type="Pfam" id="PF01435">
    <property type="entry name" value="Peptidase_M48"/>
    <property type="match status" value="1"/>
</dbReference>
<comment type="similarity">
    <text evidence="10">Belongs to the peptidase M48 family.</text>
</comment>
<feature type="transmembrane region" description="Helical" evidence="11">
    <location>
        <begin position="102"/>
        <end position="122"/>
    </location>
</feature>
<evidence type="ECO:0000256" key="11">
    <source>
        <dbReference type="SAM" id="Phobius"/>
    </source>
</evidence>
<evidence type="ECO:0000256" key="10">
    <source>
        <dbReference type="RuleBase" id="RU003983"/>
    </source>
</evidence>
<name>A0A7J3MX69_9CREN</name>
<evidence type="ECO:0000256" key="1">
    <source>
        <dbReference type="ARBA" id="ARBA00022475"/>
    </source>
</evidence>
<evidence type="ECO:0000256" key="3">
    <source>
        <dbReference type="ARBA" id="ARBA00022692"/>
    </source>
</evidence>
<evidence type="ECO:0000256" key="7">
    <source>
        <dbReference type="ARBA" id="ARBA00022989"/>
    </source>
</evidence>
<keyword evidence="1" id="KW-1003">Cell membrane</keyword>